<evidence type="ECO:0000259" key="3">
    <source>
        <dbReference type="PROSITE" id="PS50195"/>
    </source>
</evidence>
<dbReference type="InterPro" id="IPR051228">
    <property type="entry name" value="NADPH_Oxidase/PX-Domain"/>
</dbReference>
<evidence type="ECO:0000256" key="1">
    <source>
        <dbReference type="ARBA" id="ARBA00022737"/>
    </source>
</evidence>
<comment type="caution">
    <text evidence="4">The sequence shown here is derived from an EMBL/GenBank/DDBJ whole genome shotgun (WGS) entry which is preliminary data.</text>
</comment>
<proteinExistence type="predicted"/>
<evidence type="ECO:0000313" key="5">
    <source>
        <dbReference type="Proteomes" id="UP000276133"/>
    </source>
</evidence>
<reference evidence="4 5" key="1">
    <citation type="journal article" date="2018" name="Sci. Rep.">
        <title>Genomic signatures of local adaptation to the degree of environmental predictability in rotifers.</title>
        <authorList>
            <person name="Franch-Gras L."/>
            <person name="Hahn C."/>
            <person name="Garcia-Roger E.M."/>
            <person name="Carmona M.J."/>
            <person name="Serra M."/>
            <person name="Gomez A."/>
        </authorList>
    </citation>
    <scope>NUCLEOTIDE SEQUENCE [LARGE SCALE GENOMIC DNA]</scope>
    <source>
        <strain evidence="4">HYR1</strain>
    </source>
</reference>
<dbReference type="PROSITE" id="PS51257">
    <property type="entry name" value="PROKAR_LIPOPROTEIN"/>
    <property type="match status" value="1"/>
</dbReference>
<dbReference type="EMBL" id="REGN01000034">
    <property type="protein sequence ID" value="RNA45049.1"/>
    <property type="molecule type" value="Genomic_DNA"/>
</dbReference>
<accession>A0A3M7TAM6</accession>
<dbReference type="Pfam" id="PF00787">
    <property type="entry name" value="PX"/>
    <property type="match status" value="1"/>
</dbReference>
<feature type="domain" description="PX" evidence="3">
    <location>
        <begin position="1"/>
        <end position="156"/>
    </location>
</feature>
<name>A0A3M7TAM6_BRAPC</name>
<dbReference type="AlphaFoldDB" id="A0A3M7TAM6"/>
<protein>
    <submittedName>
        <fullName evidence="4">Neutrophil cytosol factor 1</fullName>
    </submittedName>
</protein>
<dbReference type="PROSITE" id="PS50195">
    <property type="entry name" value="PX"/>
    <property type="match status" value="1"/>
</dbReference>
<dbReference type="CDD" id="cd06093">
    <property type="entry name" value="PX_domain"/>
    <property type="match status" value="1"/>
</dbReference>
<dbReference type="Proteomes" id="UP000276133">
    <property type="component" value="Unassembled WGS sequence"/>
</dbReference>
<feature type="region of interest" description="Disordered" evidence="2">
    <location>
        <begin position="151"/>
        <end position="172"/>
    </location>
</feature>
<keyword evidence="5" id="KW-1185">Reference proteome</keyword>
<dbReference type="SMART" id="SM00312">
    <property type="entry name" value="PX"/>
    <property type="match status" value="1"/>
</dbReference>
<dbReference type="PANTHER" id="PTHR15706">
    <property type="entry name" value="SH3 MULTIPLE DOMAIN"/>
    <property type="match status" value="1"/>
</dbReference>
<dbReference type="STRING" id="10195.A0A3M7TAM6"/>
<dbReference type="SUPFAM" id="SSF64268">
    <property type="entry name" value="PX domain"/>
    <property type="match status" value="1"/>
</dbReference>
<dbReference type="GO" id="GO:0035091">
    <property type="term" value="F:phosphatidylinositol binding"/>
    <property type="evidence" value="ECO:0007669"/>
    <property type="project" value="InterPro"/>
</dbReference>
<evidence type="ECO:0000313" key="4">
    <source>
        <dbReference type="EMBL" id="RNA45049.1"/>
    </source>
</evidence>
<keyword evidence="1" id="KW-0677">Repeat</keyword>
<dbReference type="InterPro" id="IPR036871">
    <property type="entry name" value="PX_dom_sf"/>
</dbReference>
<organism evidence="4 5">
    <name type="scientific">Brachionus plicatilis</name>
    <name type="common">Marine rotifer</name>
    <name type="synonym">Brachionus muelleri</name>
    <dbReference type="NCBI Taxonomy" id="10195"/>
    <lineage>
        <taxon>Eukaryota</taxon>
        <taxon>Metazoa</taxon>
        <taxon>Spiralia</taxon>
        <taxon>Gnathifera</taxon>
        <taxon>Rotifera</taxon>
        <taxon>Eurotatoria</taxon>
        <taxon>Monogononta</taxon>
        <taxon>Pseudotrocha</taxon>
        <taxon>Ploima</taxon>
        <taxon>Brachionidae</taxon>
        <taxon>Brachionus</taxon>
    </lineage>
</organism>
<sequence>MKSQVYSMSSSSSSASSSSVACGGQAVLATKRFVFILNAFVNGFAQLKLCADRTDFEYIVEIYWSNDTRSFVKRTYDDFAMFHSNLCHQFSELSKCKSVMPALPPSKKRFWISSLKQAELREIELNKYVQRILKLPTHITHSQIVMQFFESHTGDPKPPATSETGTEFGSESFDAEDTNLDHEYIESYLKQSSDSASDIYEDDLEEKKLEAKQANLWWDEDNALNELTTSTSFELGSQFNLNQLGSFYSEQHDDVDTLRTLESILKTSDLFSTNSHSDPLVSSHSSFKYRNRPQLNLDLTKRLSLS</sequence>
<gene>
    <name evidence="4" type="ORF">BpHYR1_037149</name>
</gene>
<dbReference type="OrthoDB" id="10255964at2759"/>
<dbReference type="PANTHER" id="PTHR15706:SF2">
    <property type="entry name" value="SH3 AND PX DOMAIN-CONTAINING PROTEIN 2A"/>
    <property type="match status" value="1"/>
</dbReference>
<dbReference type="InterPro" id="IPR001683">
    <property type="entry name" value="PX_dom"/>
</dbReference>
<evidence type="ECO:0000256" key="2">
    <source>
        <dbReference type="SAM" id="MobiDB-lite"/>
    </source>
</evidence>
<dbReference type="Gene3D" id="3.30.1520.10">
    <property type="entry name" value="Phox-like domain"/>
    <property type="match status" value="1"/>
</dbReference>